<evidence type="ECO:0000256" key="1">
    <source>
        <dbReference type="PROSITE-ProRule" id="PRU00339"/>
    </source>
</evidence>
<accession>A0A1A7BZ11</accession>
<dbReference type="SUPFAM" id="SSF48452">
    <property type="entry name" value="TPR-like"/>
    <property type="match status" value="1"/>
</dbReference>
<dbReference type="InterPro" id="IPR019734">
    <property type="entry name" value="TPR_rpt"/>
</dbReference>
<dbReference type="Proteomes" id="UP000092713">
    <property type="component" value="Unassembled WGS sequence"/>
</dbReference>
<dbReference type="PROSITE" id="PS50005">
    <property type="entry name" value="TPR"/>
    <property type="match status" value="1"/>
</dbReference>
<name>A0A1A7BZ11_9BURK</name>
<organism evidence="2 3">
    <name type="scientific">Janthinobacterium psychrotolerans</name>
    <dbReference type="NCBI Taxonomy" id="1747903"/>
    <lineage>
        <taxon>Bacteria</taxon>
        <taxon>Pseudomonadati</taxon>
        <taxon>Pseudomonadota</taxon>
        <taxon>Betaproteobacteria</taxon>
        <taxon>Burkholderiales</taxon>
        <taxon>Oxalobacteraceae</taxon>
        <taxon>Janthinobacterium</taxon>
    </lineage>
</organism>
<dbReference type="SMART" id="SM00028">
    <property type="entry name" value="TPR"/>
    <property type="match status" value="4"/>
</dbReference>
<feature type="repeat" description="TPR" evidence="1">
    <location>
        <begin position="142"/>
        <end position="175"/>
    </location>
</feature>
<dbReference type="AlphaFoldDB" id="A0A1A7BZ11"/>
<protein>
    <submittedName>
        <fullName evidence="2">2OG-Fe(II) oxygenase superfamily protein</fullName>
    </submittedName>
</protein>
<dbReference type="PATRIC" id="fig|1747903.4.peg.841"/>
<sequence>MGEQTLAQQQLAKGRQLHQQGKLIEAINAYQAAYKAQPALAEAQHFQGLAMLELGQPAMGLGLLKLSLGQQPDNPLFHHNLGNVMRGNDNDAALASYAQAARLAPQEHDYAIVHAELLLAKQRLPETIAELERAHALRPERWQTLQGLAELYYRSGQRALALARYEQALALHPALAQDCKVGFASPHPHQPERLSELDVTEDLRGFVRETALHIIDDFLPDPAAWRAQALALPFEQQRYAGQNYPGSQTDGQPCQAIMERIATALGREIRFISPDNGSYRLSYADAMARTDIHVDNETGGNFNFYAGVLYLNPPEQCQGGTTFWRHQPSGWYRRLPEADVKAGGYASFKDFQKRWLPNSTVQKFNDLQERRDSWQALLEVPMRHNRLIMYKGHYFHSLSSVFGDAPDNGRLVQLFFFEVPD</sequence>
<dbReference type="STRING" id="1747903.ASR47_1002391"/>
<comment type="caution">
    <text evidence="2">The sequence shown here is derived from an EMBL/GenBank/DDBJ whole genome shotgun (WGS) entry which is preliminary data.</text>
</comment>
<gene>
    <name evidence="2" type="ORF">ASR47_1002391</name>
</gene>
<dbReference type="InterPro" id="IPR011990">
    <property type="entry name" value="TPR-like_helical_dom_sf"/>
</dbReference>
<dbReference type="Pfam" id="PF20043">
    <property type="entry name" value="DUF6445"/>
    <property type="match status" value="1"/>
</dbReference>
<reference evidence="2 3" key="1">
    <citation type="submission" date="2016-04" db="EMBL/GenBank/DDBJ databases">
        <title>Draft genome sequence of Janthinobacterium psychrotolerans sp. nov., isolated from freshwater sediments in Denmark.</title>
        <authorList>
            <person name="Gong X."/>
            <person name="Skrivergaard S."/>
            <person name="Korsgaard B.S."/>
            <person name="Schreiber L."/>
            <person name="Marshall I.P."/>
            <person name="Finster K."/>
            <person name="Schramm A."/>
        </authorList>
    </citation>
    <scope>NUCLEOTIDE SEQUENCE [LARGE SCALE GENOMIC DNA]</scope>
    <source>
        <strain evidence="2 3">S3-2</strain>
    </source>
</reference>
<keyword evidence="1" id="KW-0802">TPR repeat</keyword>
<dbReference type="Gene3D" id="1.25.40.10">
    <property type="entry name" value="Tetratricopeptide repeat domain"/>
    <property type="match status" value="1"/>
</dbReference>
<dbReference type="EMBL" id="LOCQ01000061">
    <property type="protein sequence ID" value="OBV37333.1"/>
    <property type="molecule type" value="Genomic_DNA"/>
</dbReference>
<proteinExistence type="predicted"/>
<dbReference type="InterPro" id="IPR045617">
    <property type="entry name" value="DUF6445"/>
</dbReference>
<dbReference type="PANTHER" id="PTHR12558:SF13">
    <property type="entry name" value="CELL DIVISION CYCLE PROTEIN 27 HOMOLOG"/>
    <property type="match status" value="1"/>
</dbReference>
<dbReference type="PANTHER" id="PTHR12558">
    <property type="entry name" value="CELL DIVISION CYCLE 16,23,27"/>
    <property type="match status" value="1"/>
</dbReference>
<keyword evidence="3" id="KW-1185">Reference proteome</keyword>
<evidence type="ECO:0000313" key="2">
    <source>
        <dbReference type="EMBL" id="OBV37333.1"/>
    </source>
</evidence>
<evidence type="ECO:0000313" key="3">
    <source>
        <dbReference type="Proteomes" id="UP000092713"/>
    </source>
</evidence>
<dbReference type="RefSeq" id="WP_065310290.1">
    <property type="nucleotide sequence ID" value="NZ_LOCQ01000061.1"/>
</dbReference>